<proteinExistence type="predicted"/>
<keyword evidence="4" id="KW-0175">Coiled coil</keyword>
<keyword evidence="3" id="KW-0946">Virion</keyword>
<organism evidence="5">
    <name type="scientific">Vitis emaravirus</name>
    <dbReference type="NCBI Taxonomy" id="2812031"/>
    <lineage>
        <taxon>Viruses</taxon>
        <taxon>Riboviria</taxon>
        <taxon>Orthornavirae</taxon>
        <taxon>Negarnaviricota</taxon>
        <taxon>Polyploviricotina</taxon>
        <taxon>Bunyaviricetes</taxon>
        <taxon>Elliovirales</taxon>
        <taxon>Fimoviridae</taxon>
        <taxon>Emaravirus</taxon>
        <taxon>Emaravirus vitis</taxon>
    </lineage>
</organism>
<accession>A0A831ER94</accession>
<evidence type="ECO:0000313" key="7">
    <source>
        <dbReference type="Proteomes" id="UP001156762"/>
    </source>
</evidence>
<evidence type="ECO:0000313" key="5">
    <source>
        <dbReference type="EMBL" id="BCS90316.1"/>
    </source>
</evidence>
<keyword evidence="7" id="KW-1185">Reference proteome</keyword>
<evidence type="ECO:0000256" key="2">
    <source>
        <dbReference type="ARBA" id="ARBA00022561"/>
    </source>
</evidence>
<dbReference type="GO" id="GO:0019028">
    <property type="term" value="C:viral capsid"/>
    <property type="evidence" value="ECO:0007669"/>
    <property type="project" value="UniProtKB-KW"/>
</dbReference>
<evidence type="ECO:0000256" key="3">
    <source>
        <dbReference type="ARBA" id="ARBA00022844"/>
    </source>
</evidence>
<evidence type="ECO:0000256" key="1">
    <source>
        <dbReference type="ARBA" id="ARBA00004328"/>
    </source>
</evidence>
<feature type="coiled-coil region" evidence="4">
    <location>
        <begin position="93"/>
        <end position="120"/>
    </location>
</feature>
<sequence>MPPKPNRSSMISKASGSNLKPIGDATIRFGTSGKLKVITLQNVVNGSYPKTADVPKELNIKTADVQKAFRGQQQLESKFNIMDYKTYCNIDAAASYLSQSKELKENLKRKESLRLEVSNENYLIVVPDLTDSSVREFVSFNKACAIMALSILKYTYGYFFDWATMKYVTITPIEEKFPQKTIINRLAGAMGIDSDSPHYWLVVPGAEFLYDAFPAEVIALVLVKLHHRHDINLPDLFTDEDIVSSLTMKMNRRHAITNSNVYSIFENIGIDNIMENYRQLTENIGVSGKAKRNQDVVEGFKLLIAKIQESSK</sequence>
<evidence type="ECO:0000313" key="6">
    <source>
        <dbReference type="EMBL" id="BCS90322.1"/>
    </source>
</evidence>
<dbReference type="InterPro" id="IPR057839">
    <property type="entry name" value="Fimo_NCAP"/>
</dbReference>
<dbReference type="RefSeq" id="YP_010840876.1">
    <property type="nucleotide sequence ID" value="NC_079095.1"/>
</dbReference>
<dbReference type="EMBL" id="LC604723">
    <property type="protein sequence ID" value="BCS90316.1"/>
    <property type="molecule type" value="Viral_cRNA"/>
</dbReference>
<comment type="subcellular location">
    <subcellularLocation>
        <location evidence="1">Virion</location>
    </subcellularLocation>
</comment>
<dbReference type="Pfam" id="PF25629">
    <property type="entry name" value="Fimo_NCAP"/>
    <property type="match status" value="1"/>
</dbReference>
<dbReference type="Proteomes" id="UP001156762">
    <property type="component" value="Genome"/>
</dbReference>
<evidence type="ECO:0000256" key="4">
    <source>
        <dbReference type="SAM" id="Coils"/>
    </source>
</evidence>
<dbReference type="KEGG" id="vg:80554562"/>
<keyword evidence="2 5" id="KW-0167">Capsid protein</keyword>
<protein>
    <submittedName>
        <fullName evidence="5">Coat protein</fullName>
    </submittedName>
</protein>
<dbReference type="GeneID" id="80554562"/>
<name>A0A831ER94_9VIRU</name>
<dbReference type="EMBL" id="LC604729">
    <property type="protein sequence ID" value="BCS90322.1"/>
    <property type="molecule type" value="Viral_cRNA"/>
</dbReference>
<reference evidence="5" key="1">
    <citation type="submission" date="2021-02" db="EMBL/GenBank/DDBJ databases">
        <title>High-throughput sequencing identified novel Varicosavirus, Emaravirus and Deltapartitivirus from Vitis coignetiae.</title>
        <authorList>
            <person name="Nabeshima T."/>
            <person name="Abe J."/>
        </authorList>
    </citation>
    <scope>NUCLEOTIDE SEQUENCE</scope>
    <source>
        <strain evidence="5">H1</strain>
        <strain evidence="6">T1</strain>
    </source>
</reference>